<feature type="chain" id="PRO_5040969096" evidence="2">
    <location>
        <begin position="22"/>
        <end position="150"/>
    </location>
</feature>
<dbReference type="EMBL" id="JAPQKR010000016">
    <property type="protein sequence ID" value="KAJ5191122.1"/>
    <property type="molecule type" value="Genomic_DNA"/>
</dbReference>
<dbReference type="Proteomes" id="UP001150904">
    <property type="component" value="Unassembled WGS sequence"/>
</dbReference>
<evidence type="ECO:0000313" key="4">
    <source>
        <dbReference type="Proteomes" id="UP001150904"/>
    </source>
</evidence>
<protein>
    <submittedName>
        <fullName evidence="3">Uncharacterized protein</fullName>
    </submittedName>
</protein>
<feature type="region of interest" description="Disordered" evidence="1">
    <location>
        <begin position="49"/>
        <end position="150"/>
    </location>
</feature>
<dbReference type="GeneID" id="83184464"/>
<dbReference type="OrthoDB" id="4368889at2759"/>
<feature type="signal peptide" evidence="2">
    <location>
        <begin position="1"/>
        <end position="21"/>
    </location>
</feature>
<evidence type="ECO:0000256" key="1">
    <source>
        <dbReference type="SAM" id="MobiDB-lite"/>
    </source>
</evidence>
<proteinExistence type="predicted"/>
<feature type="compositionally biased region" description="Basic and acidic residues" evidence="1">
    <location>
        <begin position="51"/>
        <end position="60"/>
    </location>
</feature>
<reference evidence="3" key="1">
    <citation type="submission" date="2022-12" db="EMBL/GenBank/DDBJ databases">
        <authorList>
            <person name="Petersen C."/>
        </authorList>
    </citation>
    <scope>NUCLEOTIDE SEQUENCE</scope>
    <source>
        <strain evidence="3">IBT 15544</strain>
    </source>
</reference>
<comment type="caution">
    <text evidence="3">The sequence shown here is derived from an EMBL/GenBank/DDBJ whole genome shotgun (WGS) entry which is preliminary data.</text>
</comment>
<reference evidence="3" key="2">
    <citation type="journal article" date="2023" name="IMA Fungus">
        <title>Comparative genomic study of the Penicillium genus elucidates a diverse pangenome and 15 lateral gene transfer events.</title>
        <authorList>
            <person name="Petersen C."/>
            <person name="Sorensen T."/>
            <person name="Nielsen M.R."/>
            <person name="Sondergaard T.E."/>
            <person name="Sorensen J.L."/>
            <person name="Fitzpatrick D.A."/>
            <person name="Frisvad J.C."/>
            <person name="Nielsen K.L."/>
        </authorList>
    </citation>
    <scope>NUCLEOTIDE SEQUENCE</scope>
    <source>
        <strain evidence="3">IBT 15544</strain>
    </source>
</reference>
<feature type="compositionally biased region" description="Low complexity" evidence="1">
    <location>
        <begin position="65"/>
        <end position="80"/>
    </location>
</feature>
<organism evidence="3 4">
    <name type="scientific">Penicillium cinerascens</name>
    <dbReference type="NCBI Taxonomy" id="70096"/>
    <lineage>
        <taxon>Eukaryota</taxon>
        <taxon>Fungi</taxon>
        <taxon>Dikarya</taxon>
        <taxon>Ascomycota</taxon>
        <taxon>Pezizomycotina</taxon>
        <taxon>Eurotiomycetes</taxon>
        <taxon>Eurotiomycetidae</taxon>
        <taxon>Eurotiales</taxon>
        <taxon>Aspergillaceae</taxon>
        <taxon>Penicillium</taxon>
    </lineage>
</organism>
<dbReference type="RefSeq" id="XP_058304062.1">
    <property type="nucleotide sequence ID" value="XM_058457163.1"/>
</dbReference>
<keyword evidence="2" id="KW-0732">Signal</keyword>
<evidence type="ECO:0000313" key="3">
    <source>
        <dbReference type="EMBL" id="KAJ5191122.1"/>
    </source>
</evidence>
<evidence type="ECO:0000256" key="2">
    <source>
        <dbReference type="SAM" id="SignalP"/>
    </source>
</evidence>
<feature type="compositionally biased region" description="Polar residues" evidence="1">
    <location>
        <begin position="111"/>
        <end position="131"/>
    </location>
</feature>
<gene>
    <name evidence="3" type="ORF">N7498_010107</name>
</gene>
<keyword evidence="4" id="KW-1185">Reference proteome</keyword>
<sequence>MARFSLFSITIFVVLAAIALSMPTKPDYAQGLTLANAFAGLKTATKSLEGFGDKKDTNDKENEDNQALAAAQAAVKSVKGGNDDNDDDSDKPSGAQDEVNDKPTRTEKKLSSGNFVTPSATHTHHPSSQPNALGKLPLVGGLLGGTGGPL</sequence>
<dbReference type="AlphaFoldDB" id="A0A9W9M8M0"/>
<name>A0A9W9M8M0_9EURO</name>
<feature type="compositionally biased region" description="Gly residues" evidence="1">
    <location>
        <begin position="141"/>
        <end position="150"/>
    </location>
</feature>
<accession>A0A9W9M8M0</accession>
<feature type="compositionally biased region" description="Basic and acidic residues" evidence="1">
    <location>
        <begin position="99"/>
        <end position="110"/>
    </location>
</feature>